<dbReference type="InterPro" id="IPR007793">
    <property type="entry name" value="DivIVA_fam"/>
</dbReference>
<protein>
    <recommendedName>
        <fullName evidence="4">Cell division protein DivIVA</fullName>
    </recommendedName>
</protein>
<evidence type="ECO:0000313" key="2">
    <source>
        <dbReference type="EMBL" id="KSV59928.1"/>
    </source>
</evidence>
<dbReference type="STRING" id="290052.ASU35_07250"/>
<accession>A0A0V8QH82</accession>
<comment type="caution">
    <text evidence="2">The sequence shown here is derived from an EMBL/GenBank/DDBJ whole genome shotgun (WGS) entry which is preliminary data.</text>
</comment>
<dbReference type="OrthoDB" id="9815492at2"/>
<gene>
    <name evidence="2" type="ORF">ASU35_07250</name>
</gene>
<evidence type="ECO:0000313" key="3">
    <source>
        <dbReference type="Proteomes" id="UP000054874"/>
    </source>
</evidence>
<name>A0A0V8QH82_9FIRM</name>
<dbReference type="RefSeq" id="WP_058351820.1">
    <property type="nucleotide sequence ID" value="NZ_CABMMD010000068.1"/>
</dbReference>
<dbReference type="PANTHER" id="PTHR35794">
    <property type="entry name" value="CELL DIVISION PROTEIN DIVIVA"/>
    <property type="match status" value="1"/>
</dbReference>
<proteinExistence type="predicted"/>
<dbReference type="EMBL" id="LNAM01000068">
    <property type="protein sequence ID" value="KSV59928.1"/>
    <property type="molecule type" value="Genomic_DNA"/>
</dbReference>
<dbReference type="AlphaFoldDB" id="A0A0V8QH82"/>
<organism evidence="2 3">
    <name type="scientific">Acetivibrio ethanolgignens</name>
    <dbReference type="NCBI Taxonomy" id="290052"/>
    <lineage>
        <taxon>Bacteria</taxon>
        <taxon>Bacillati</taxon>
        <taxon>Bacillota</taxon>
        <taxon>Clostridia</taxon>
        <taxon>Eubacteriales</taxon>
        <taxon>Oscillospiraceae</taxon>
        <taxon>Acetivibrio</taxon>
    </lineage>
</organism>
<keyword evidence="3" id="KW-1185">Reference proteome</keyword>
<evidence type="ECO:0008006" key="4">
    <source>
        <dbReference type="Google" id="ProtNLM"/>
    </source>
</evidence>
<keyword evidence="1" id="KW-0175">Coiled coil</keyword>
<dbReference type="Gene3D" id="6.10.250.660">
    <property type="match status" value="1"/>
</dbReference>
<dbReference type="Proteomes" id="UP000054874">
    <property type="component" value="Unassembled WGS sequence"/>
</dbReference>
<dbReference type="PANTHER" id="PTHR35794:SF2">
    <property type="entry name" value="CELL DIVISION PROTEIN DIVIVA"/>
    <property type="match status" value="1"/>
</dbReference>
<feature type="coiled-coil region" evidence="1">
    <location>
        <begin position="163"/>
        <end position="190"/>
    </location>
</feature>
<reference evidence="2 3" key="1">
    <citation type="submission" date="2015-11" db="EMBL/GenBank/DDBJ databases">
        <title>Butyribacter intestini gen. nov., sp. nov., a butyric acid-producing bacterium of the family Lachnospiraceae isolated from the human faeces.</title>
        <authorList>
            <person name="Zou Y."/>
            <person name="Xue W."/>
            <person name="Luo G."/>
            <person name="Lv M."/>
        </authorList>
    </citation>
    <scope>NUCLEOTIDE SEQUENCE [LARGE SCALE GENOMIC DNA]</scope>
    <source>
        <strain evidence="2 3">ACET-33324</strain>
    </source>
</reference>
<evidence type="ECO:0000256" key="1">
    <source>
        <dbReference type="SAM" id="Coils"/>
    </source>
</evidence>
<sequence length="253" mass="28391">MLTPVEMQGKALKSGFGYKKKETDDFLEEIFESYEKVYKENVELRDKLAVLNEGLQYYKDLESTLQKTLLVAEKTAESTKAASLKKAAAIEKNATVKAQMTLSDAKKAIDKIQNQTVVLMQQFENYRQQYKQILNAQMELLDSKAYSLPAFEPINIEIPSFDATSDTEDLADLAEQLSNVENEAKEAFAAAAKEVLEEEQPKAEITEPKVSEEASVAATVEEELPLDKISLEMPTAEEQIPAEVEDSFEFLDI</sequence>
<dbReference type="Pfam" id="PF05103">
    <property type="entry name" value="DivIVA"/>
    <property type="match status" value="1"/>
</dbReference>